<gene>
    <name evidence="2" type="ORF">NQU54_28060</name>
</gene>
<evidence type="ECO:0000256" key="1">
    <source>
        <dbReference type="SAM" id="MobiDB-lite"/>
    </source>
</evidence>
<dbReference type="Proteomes" id="UP001142400">
    <property type="component" value="Unassembled WGS sequence"/>
</dbReference>
<evidence type="ECO:0000313" key="3">
    <source>
        <dbReference type="Proteomes" id="UP001142400"/>
    </source>
</evidence>
<proteinExistence type="predicted"/>
<organism evidence="2 3">
    <name type="scientific">Streptomyces malaysiensis subsp. samsunensis</name>
    <dbReference type="NCBI Taxonomy" id="459658"/>
    <lineage>
        <taxon>Bacteria</taxon>
        <taxon>Bacillati</taxon>
        <taxon>Actinomycetota</taxon>
        <taxon>Actinomycetes</taxon>
        <taxon>Kitasatosporales</taxon>
        <taxon>Streptomycetaceae</taxon>
        <taxon>Streptomyces</taxon>
        <taxon>Streptomyces violaceusniger group</taxon>
    </lineage>
</organism>
<protein>
    <submittedName>
        <fullName evidence="2">Uncharacterized protein</fullName>
    </submittedName>
</protein>
<dbReference type="RefSeq" id="WP_257633514.1">
    <property type="nucleotide sequence ID" value="NZ_JANIIC010000036.1"/>
</dbReference>
<keyword evidence="3" id="KW-1185">Reference proteome</keyword>
<comment type="caution">
    <text evidence="2">The sequence shown here is derived from an EMBL/GenBank/DDBJ whole genome shotgun (WGS) entry which is preliminary data.</text>
</comment>
<dbReference type="AlphaFoldDB" id="A0A9X2M0U7"/>
<feature type="region of interest" description="Disordered" evidence="1">
    <location>
        <begin position="88"/>
        <end position="111"/>
    </location>
</feature>
<name>A0A9X2M0U7_STRMQ</name>
<accession>A0A9X2M0U7</accession>
<evidence type="ECO:0000313" key="2">
    <source>
        <dbReference type="EMBL" id="MCQ8832810.1"/>
    </source>
</evidence>
<reference evidence="2" key="1">
    <citation type="submission" date="2022-06" db="EMBL/GenBank/DDBJ databases">
        <title>WGS of actinobacteria.</title>
        <authorList>
            <person name="Thawai C."/>
        </authorList>
    </citation>
    <scope>NUCLEOTIDE SEQUENCE</scope>
    <source>
        <strain evidence="2">DSM 42010</strain>
    </source>
</reference>
<dbReference type="EMBL" id="JANIIC010000036">
    <property type="protein sequence ID" value="MCQ8832810.1"/>
    <property type="molecule type" value="Genomic_DNA"/>
</dbReference>
<feature type="compositionally biased region" description="Low complexity" evidence="1">
    <location>
        <begin position="101"/>
        <end position="111"/>
    </location>
</feature>
<sequence>MSLFEVLAAEAAVAALIARQLRGEGLTGRRLMLLPVVLTVIGMADLSRHGRHPNRLGRALVLVPRVMSSGMEFTPERDGRAFPEQVSQRFAPPPLDDEAPARPGGVRRAAPYAGGYQGVRLDLMRGRGQRRRARRFGGWR</sequence>